<dbReference type="PROSITE" id="PS51257">
    <property type="entry name" value="PROKAR_LIPOPROTEIN"/>
    <property type="match status" value="1"/>
</dbReference>
<evidence type="ECO:0000313" key="2">
    <source>
        <dbReference type="EMBL" id="ACL95246.1"/>
    </source>
</evidence>
<dbReference type="HOGENOM" id="CLU_1923794_0_0_5"/>
<dbReference type="GeneID" id="7331246"/>
<evidence type="ECO:0000313" key="3">
    <source>
        <dbReference type="Proteomes" id="UP000001364"/>
    </source>
</evidence>
<keyword evidence="1" id="KW-0732">Signal</keyword>
<organism evidence="2 3">
    <name type="scientific">Caulobacter vibrioides (strain NA1000 / CB15N)</name>
    <name type="common">Caulobacter crescentus</name>
    <dbReference type="NCBI Taxonomy" id="565050"/>
    <lineage>
        <taxon>Bacteria</taxon>
        <taxon>Pseudomonadati</taxon>
        <taxon>Pseudomonadota</taxon>
        <taxon>Alphaproteobacteria</taxon>
        <taxon>Caulobacterales</taxon>
        <taxon>Caulobacteraceae</taxon>
        <taxon>Caulobacter</taxon>
    </lineage>
</organism>
<gene>
    <name evidence="2" type="ordered locus">CCNA_01781</name>
</gene>
<dbReference type="OrthoDB" id="7188371at2"/>
<reference evidence="2 3" key="1">
    <citation type="journal article" date="2010" name="J. Bacteriol.">
        <title>The genetic basis of laboratory adaptation in Caulobacter crescentus.</title>
        <authorList>
            <person name="Marks M.E."/>
            <person name="Castro-Rojas C.M."/>
            <person name="Teiling C."/>
            <person name="Du L."/>
            <person name="Kapatral V."/>
            <person name="Walunas T.L."/>
            <person name="Crosson S."/>
        </authorList>
    </citation>
    <scope>NUCLEOTIDE SEQUENCE [LARGE SCALE GENOMIC DNA]</scope>
    <source>
        <strain evidence="3">NA1000 / CB15N</strain>
    </source>
</reference>
<sequence>MRRAALAVLLLVPVLAACAPKGERREAICAIQALPARPGFDRFGAPPPGVEKTAQATAEVYGPGIAGGYGVRWWGPCGPSAKSTDMLLLGPAPWALTKGGPRADGHQVAYGTCYHRREADGWRTVACRINP</sequence>
<accession>A0A0H3CAA7</accession>
<dbReference type="KEGG" id="ccs:CCNA_01781"/>
<proteinExistence type="predicted"/>
<protein>
    <recommendedName>
        <fullName evidence="4">Lipoprotein</fullName>
    </recommendedName>
</protein>
<evidence type="ECO:0000256" key="1">
    <source>
        <dbReference type="SAM" id="SignalP"/>
    </source>
</evidence>
<feature type="chain" id="PRO_5002605884" description="Lipoprotein" evidence="1">
    <location>
        <begin position="20"/>
        <end position="131"/>
    </location>
</feature>
<dbReference type="RefSeq" id="WP_010919578.1">
    <property type="nucleotide sequence ID" value="NC_011916.1"/>
</dbReference>
<dbReference type="PATRIC" id="fig|565050.3.peg.1756"/>
<dbReference type="RefSeq" id="YP_002517154.1">
    <property type="nucleotide sequence ID" value="NC_011916.1"/>
</dbReference>
<dbReference type="EMBL" id="CP001340">
    <property type="protein sequence ID" value="ACL95246.1"/>
    <property type="molecule type" value="Genomic_DNA"/>
</dbReference>
<dbReference type="AlphaFoldDB" id="A0A0H3CAA7"/>
<keyword evidence="3" id="KW-1185">Reference proteome</keyword>
<name>A0A0H3CAA7_CAUVN</name>
<evidence type="ECO:0008006" key="4">
    <source>
        <dbReference type="Google" id="ProtNLM"/>
    </source>
</evidence>
<feature type="signal peptide" evidence="1">
    <location>
        <begin position="1"/>
        <end position="19"/>
    </location>
</feature>
<dbReference type="Proteomes" id="UP000001364">
    <property type="component" value="Chromosome"/>
</dbReference>